<organism evidence="2 3">
    <name type="scientific">Folsomia candida</name>
    <name type="common">Springtail</name>
    <dbReference type="NCBI Taxonomy" id="158441"/>
    <lineage>
        <taxon>Eukaryota</taxon>
        <taxon>Metazoa</taxon>
        <taxon>Ecdysozoa</taxon>
        <taxon>Arthropoda</taxon>
        <taxon>Hexapoda</taxon>
        <taxon>Collembola</taxon>
        <taxon>Entomobryomorpha</taxon>
        <taxon>Isotomoidea</taxon>
        <taxon>Isotomidae</taxon>
        <taxon>Proisotominae</taxon>
        <taxon>Folsomia</taxon>
    </lineage>
</organism>
<sequence length="157" mass="16404">MSILLLCLQSRKELSCLSGFLVSTVSLGLTAVILLFTFRAENSENETEMGVILAVAGGTAILLEMLWTLIRGTRCSEEDYIFAAVLLYVVVIFIFLAILLLALLIVGTGNGCSNSSGGGAGSCRGHGGGIRFCPIFGRAGANDELLEASVVGEDGNP</sequence>
<feature type="transmembrane region" description="Helical" evidence="1">
    <location>
        <begin position="20"/>
        <end position="38"/>
    </location>
</feature>
<keyword evidence="1" id="KW-0472">Membrane</keyword>
<proteinExistence type="predicted"/>
<feature type="transmembrane region" description="Helical" evidence="1">
    <location>
        <begin position="50"/>
        <end position="70"/>
    </location>
</feature>
<gene>
    <name evidence="2" type="ORF">Fcan01_11409</name>
</gene>
<feature type="transmembrane region" description="Helical" evidence="1">
    <location>
        <begin position="82"/>
        <end position="106"/>
    </location>
</feature>
<keyword evidence="1" id="KW-1133">Transmembrane helix</keyword>
<dbReference type="AlphaFoldDB" id="A0A226E978"/>
<keyword evidence="3" id="KW-1185">Reference proteome</keyword>
<evidence type="ECO:0000313" key="3">
    <source>
        <dbReference type="Proteomes" id="UP000198287"/>
    </source>
</evidence>
<accession>A0A226E978</accession>
<keyword evidence="1" id="KW-0812">Transmembrane</keyword>
<evidence type="ECO:0000256" key="1">
    <source>
        <dbReference type="SAM" id="Phobius"/>
    </source>
</evidence>
<evidence type="ECO:0000313" key="2">
    <source>
        <dbReference type="EMBL" id="OXA54095.1"/>
    </source>
</evidence>
<dbReference type="OrthoDB" id="7933078at2759"/>
<dbReference type="EMBL" id="LNIX01000005">
    <property type="protein sequence ID" value="OXA54095.1"/>
    <property type="molecule type" value="Genomic_DNA"/>
</dbReference>
<protein>
    <submittedName>
        <fullName evidence="2">Uncharacterized protein</fullName>
    </submittedName>
</protein>
<reference evidence="2 3" key="1">
    <citation type="submission" date="2015-12" db="EMBL/GenBank/DDBJ databases">
        <title>The genome of Folsomia candida.</title>
        <authorList>
            <person name="Faddeeva A."/>
            <person name="Derks M.F."/>
            <person name="Anvar Y."/>
            <person name="Smit S."/>
            <person name="Van Straalen N."/>
            <person name="Roelofs D."/>
        </authorList>
    </citation>
    <scope>NUCLEOTIDE SEQUENCE [LARGE SCALE GENOMIC DNA]</scope>
    <source>
        <strain evidence="2 3">VU population</strain>
        <tissue evidence="2">Whole body</tissue>
    </source>
</reference>
<name>A0A226E978_FOLCA</name>
<dbReference type="Proteomes" id="UP000198287">
    <property type="component" value="Unassembled WGS sequence"/>
</dbReference>
<comment type="caution">
    <text evidence="2">The sequence shown here is derived from an EMBL/GenBank/DDBJ whole genome shotgun (WGS) entry which is preliminary data.</text>
</comment>